<dbReference type="Proteomes" id="UP001201812">
    <property type="component" value="Unassembled WGS sequence"/>
</dbReference>
<evidence type="ECO:0000256" key="6">
    <source>
        <dbReference type="ARBA" id="ARBA00023242"/>
    </source>
</evidence>
<evidence type="ECO:0000256" key="9">
    <source>
        <dbReference type="PROSITE-ProRule" id="PRU00723"/>
    </source>
</evidence>
<feature type="domain" description="C3H1-type" evidence="11">
    <location>
        <begin position="4"/>
        <end position="27"/>
    </location>
</feature>
<dbReference type="GO" id="GO:0005737">
    <property type="term" value="C:cytoplasm"/>
    <property type="evidence" value="ECO:0007669"/>
    <property type="project" value="TreeGrafter"/>
</dbReference>
<evidence type="ECO:0000256" key="3">
    <source>
        <dbReference type="ARBA" id="ARBA00022737"/>
    </source>
</evidence>
<keyword evidence="4 9" id="KW-0863">Zinc-finger</keyword>
<evidence type="ECO:0000259" key="11">
    <source>
        <dbReference type="PROSITE" id="PS50103"/>
    </source>
</evidence>
<dbReference type="GO" id="GO:0043484">
    <property type="term" value="P:regulation of RNA splicing"/>
    <property type="evidence" value="ECO:0007669"/>
    <property type="project" value="TreeGrafter"/>
</dbReference>
<evidence type="ECO:0000256" key="7">
    <source>
        <dbReference type="ARBA" id="ARBA00038226"/>
    </source>
</evidence>
<accession>A0AAD4N4E7</accession>
<evidence type="ECO:0000256" key="5">
    <source>
        <dbReference type="ARBA" id="ARBA00022833"/>
    </source>
</evidence>
<dbReference type="PANTHER" id="PTHR12675:SF12">
    <property type="entry name" value="PROTEIN MUSCLEBLIND"/>
    <property type="match status" value="1"/>
</dbReference>
<gene>
    <name evidence="12" type="ORF">DdX_07343</name>
</gene>
<evidence type="ECO:0000256" key="8">
    <source>
        <dbReference type="ARBA" id="ARBA00073793"/>
    </source>
</evidence>
<dbReference type="FunFam" id="3.30.1370.210:FF:000005">
    <property type="entry name" value="Muscleblind, isoform M"/>
    <property type="match status" value="1"/>
</dbReference>
<evidence type="ECO:0000256" key="2">
    <source>
        <dbReference type="ARBA" id="ARBA00022723"/>
    </source>
</evidence>
<organism evidence="12 13">
    <name type="scientific">Ditylenchus destructor</name>
    <dbReference type="NCBI Taxonomy" id="166010"/>
    <lineage>
        <taxon>Eukaryota</taxon>
        <taxon>Metazoa</taxon>
        <taxon>Ecdysozoa</taxon>
        <taxon>Nematoda</taxon>
        <taxon>Chromadorea</taxon>
        <taxon>Rhabditida</taxon>
        <taxon>Tylenchina</taxon>
        <taxon>Tylenchomorpha</taxon>
        <taxon>Sphaerularioidea</taxon>
        <taxon>Anguinidae</taxon>
        <taxon>Anguininae</taxon>
        <taxon>Ditylenchus</taxon>
    </lineage>
</organism>
<evidence type="ECO:0000256" key="1">
    <source>
        <dbReference type="ARBA" id="ARBA00004123"/>
    </source>
</evidence>
<dbReference type="AlphaFoldDB" id="A0AAD4N4E7"/>
<comment type="similarity">
    <text evidence="7">Belongs to the muscleblind family.</text>
</comment>
<keyword evidence="13" id="KW-1185">Reference proteome</keyword>
<feature type="region of interest" description="Disordered" evidence="10">
    <location>
        <begin position="201"/>
        <end position="242"/>
    </location>
</feature>
<name>A0AAD4N4E7_9BILA</name>
<dbReference type="GO" id="GO:0008270">
    <property type="term" value="F:zinc ion binding"/>
    <property type="evidence" value="ECO:0007669"/>
    <property type="project" value="UniProtKB-KW"/>
</dbReference>
<evidence type="ECO:0000313" key="13">
    <source>
        <dbReference type="Proteomes" id="UP001201812"/>
    </source>
</evidence>
<dbReference type="GO" id="GO:0003723">
    <property type="term" value="F:RNA binding"/>
    <property type="evidence" value="ECO:0007669"/>
    <property type="project" value="TreeGrafter"/>
</dbReference>
<dbReference type="Pfam" id="PF22628">
    <property type="entry name" value="zf-CCCH_10"/>
    <property type="match status" value="1"/>
</dbReference>
<dbReference type="SMART" id="SM00356">
    <property type="entry name" value="ZnF_C3H1"/>
    <property type="match status" value="2"/>
</dbReference>
<dbReference type="GO" id="GO:0005654">
    <property type="term" value="C:nucleoplasm"/>
    <property type="evidence" value="ECO:0007669"/>
    <property type="project" value="TreeGrafter"/>
</dbReference>
<protein>
    <recommendedName>
        <fullName evidence="8">Muscleblind-like protein</fullName>
    </recommendedName>
</protein>
<dbReference type="InterPro" id="IPR000571">
    <property type="entry name" value="Znf_CCCH"/>
</dbReference>
<feature type="zinc finger region" description="C3H1-type" evidence="9">
    <location>
        <begin position="33"/>
        <end position="59"/>
    </location>
</feature>
<comment type="caution">
    <text evidence="12">The sequence shown here is derived from an EMBL/GenBank/DDBJ whole genome shotgun (WGS) entry which is preliminary data.</text>
</comment>
<feature type="zinc finger region" description="C3H1-type" evidence="9">
    <location>
        <begin position="4"/>
        <end position="27"/>
    </location>
</feature>
<dbReference type="InterPro" id="IPR054429">
    <property type="entry name" value="Znf-CCCH_Muscleblind-like"/>
</dbReference>
<dbReference type="PANTHER" id="PTHR12675">
    <property type="entry name" value="MUSCLEBLIND-LIKE PROTEIN"/>
    <property type="match status" value="1"/>
</dbReference>
<dbReference type="Gene3D" id="3.30.1370.210">
    <property type="match status" value="1"/>
</dbReference>
<keyword evidence="6" id="KW-0539">Nucleus</keyword>
<keyword evidence="3" id="KW-0677">Repeat</keyword>
<dbReference type="PROSITE" id="PS50103">
    <property type="entry name" value="ZF_C3H1"/>
    <property type="match status" value="2"/>
</dbReference>
<dbReference type="EMBL" id="JAKKPZ010000010">
    <property type="protein sequence ID" value="KAI1716300.1"/>
    <property type="molecule type" value="Genomic_DNA"/>
</dbReference>
<evidence type="ECO:0000313" key="12">
    <source>
        <dbReference type="EMBL" id="KAI1716300.1"/>
    </source>
</evidence>
<feature type="domain" description="C3H1-type" evidence="11">
    <location>
        <begin position="33"/>
        <end position="59"/>
    </location>
</feature>
<feature type="compositionally biased region" description="Low complexity" evidence="10">
    <location>
        <begin position="228"/>
        <end position="238"/>
    </location>
</feature>
<keyword evidence="5 9" id="KW-0862">Zinc</keyword>
<proteinExistence type="inferred from homology"/>
<comment type="subcellular location">
    <subcellularLocation>
        <location evidence="1">Nucleus</location>
    </subcellularLocation>
</comment>
<evidence type="ECO:0000256" key="4">
    <source>
        <dbReference type="ARBA" id="ARBA00022771"/>
    </source>
</evidence>
<sequence>MLEVCREYQRGQCSRSDLECKFAHPPATVDVQNGRVTACYDSIKGRCTREKCKYLHPPQHLKDQLLINGRHHLQLKNHLCSQLTNPTAAMAPPTLPLLAQIVQQQQHQQAAMMPTTLAYQYFSHIPAGLYPAGTLVPAGAVDPYQVAGQPALLMAALQLQHQQQQAQQQNLAAALANALAAGQSVSPAISGAALPVSGATIPGADSQKSSSSSSRKRNAHAAGFDMPSSSDSGPTSSSAGRASTVTVAAMPNAPIPSHSTSAASVVDQTFLHNLAALQQNQFLLAASAANAASAVKREALERNMVPSTTAPMAMYSTQTATAQFNPYMQSIQIPAGYIPAVSFNGTIPPRY</sequence>
<keyword evidence="2 9" id="KW-0479">Metal-binding</keyword>
<reference evidence="12" key="1">
    <citation type="submission" date="2022-01" db="EMBL/GenBank/DDBJ databases">
        <title>Genome Sequence Resource for Two Populations of Ditylenchus destructor, the Migratory Endoparasitic Phytonematode.</title>
        <authorList>
            <person name="Zhang H."/>
            <person name="Lin R."/>
            <person name="Xie B."/>
        </authorList>
    </citation>
    <scope>NUCLEOTIDE SEQUENCE</scope>
    <source>
        <strain evidence="12">BazhouSP</strain>
    </source>
</reference>
<evidence type="ECO:0000256" key="10">
    <source>
        <dbReference type="SAM" id="MobiDB-lite"/>
    </source>
</evidence>